<evidence type="ECO:0000313" key="3">
    <source>
        <dbReference type="Proteomes" id="UP000008637"/>
    </source>
</evidence>
<accession>E8ZHM3</accession>
<evidence type="ECO:0000313" key="2">
    <source>
        <dbReference type="EMBL" id="CBY92644.1"/>
    </source>
</evidence>
<feature type="compositionally biased region" description="Polar residues" evidence="1">
    <location>
        <begin position="55"/>
        <end position="76"/>
    </location>
</feature>
<dbReference type="EMBL" id="FR773153">
    <property type="protein sequence ID" value="CBY92644.1"/>
    <property type="molecule type" value="Genomic_DNA"/>
</dbReference>
<gene>
    <name evidence="2" type="ordered locus">HF1_06360</name>
</gene>
<keyword evidence="3" id="KW-1185">Reference proteome</keyword>
<dbReference type="Proteomes" id="UP000008637">
    <property type="component" value="Chromosome"/>
</dbReference>
<reference evidence="2 3" key="1">
    <citation type="journal article" date="2011" name="J. Bacteriol.">
        <title>Complete genome sequence of Mycoplasma haemofelis, a hemotropic mycoplasma.</title>
        <authorList>
            <person name="Barker E.N."/>
            <person name="Helps C.R."/>
            <person name="Peters I.R."/>
            <person name="Darby A.C."/>
            <person name="Radford A.D."/>
            <person name="Tasker S."/>
        </authorList>
    </citation>
    <scope>NUCLEOTIDE SEQUENCE [LARGE SCALE GENOMIC DNA]</scope>
    <source>
        <strain evidence="2 3">Langford 1</strain>
    </source>
</reference>
<dbReference type="HOGENOM" id="CLU_1446182_0_0_14"/>
<dbReference type="OrthoDB" id="402222at2"/>
<feature type="region of interest" description="Disordered" evidence="1">
    <location>
        <begin position="37"/>
        <end position="81"/>
    </location>
</feature>
<evidence type="ECO:0000256" key="1">
    <source>
        <dbReference type="SAM" id="MobiDB-lite"/>
    </source>
</evidence>
<protein>
    <submittedName>
        <fullName evidence="2">Uncharacterized protein</fullName>
    </submittedName>
</protein>
<sequence length="207" mass="22241">MASLSGLFWGGMVLAGAGVGVGSALLPSQILESLELTTSKTKSEASYSEDEEFSSEPSKAGQVQESTQSTNTSGSSEGKVETLKISEVAGERLVIKGSHAEGNPEDVPIALPQVAPKKTGCVIHQLVSSSSKPWKFKNVGSGESFLNGKRQTAAYKRIKAACDKAEGGSILIKNKKQSWLTWDWDYEDKDQKGSEFTSYLSKEESKR</sequence>
<organism evidence="2 3">
    <name type="scientific">Mycoplasma haemofelis (strain Langford 1)</name>
    <name type="common">Haemobartonella felis</name>
    <dbReference type="NCBI Taxonomy" id="941640"/>
    <lineage>
        <taxon>Bacteria</taxon>
        <taxon>Bacillati</taxon>
        <taxon>Mycoplasmatota</taxon>
        <taxon>Mollicutes</taxon>
        <taxon>Mycoplasmataceae</taxon>
        <taxon>Mycoplasma</taxon>
    </lineage>
</organism>
<name>E8ZHM3_MYCHL</name>
<dbReference type="KEGG" id="mha:HF1_06360"/>
<feature type="compositionally biased region" description="Polar residues" evidence="1">
    <location>
        <begin position="37"/>
        <end position="46"/>
    </location>
</feature>
<proteinExistence type="predicted"/>
<dbReference type="AlphaFoldDB" id="E8ZHM3"/>